<keyword evidence="6" id="KW-1185">Reference proteome</keyword>
<accession>A0A0C5JBL2</accession>
<comment type="caution">
    <text evidence="4">Lacks conserved residue(s) required for the propagation of feature annotation.</text>
</comment>
<protein>
    <recommendedName>
        <fullName evidence="4">dTTP/UTP pyrophosphatase</fullName>
        <shortName evidence="4">dTTPase/UTPase</shortName>
        <ecNumber evidence="4">3.6.1.9</ecNumber>
    </recommendedName>
    <alternativeName>
        <fullName evidence="4">Nucleoside triphosphate pyrophosphatase</fullName>
    </alternativeName>
    <alternativeName>
        <fullName evidence="4">Nucleotide pyrophosphatase</fullName>
        <shortName evidence="4">Nucleotide PPase</shortName>
    </alternativeName>
</protein>
<evidence type="ECO:0000313" key="5">
    <source>
        <dbReference type="EMBL" id="AJP49250.1"/>
    </source>
</evidence>
<dbReference type="STRING" id="1565605.PG1C_14040"/>
<proteinExistence type="inferred from homology"/>
<evidence type="ECO:0000256" key="4">
    <source>
        <dbReference type="HAMAP-Rule" id="MF_00528"/>
    </source>
</evidence>
<keyword evidence="2 4" id="KW-0378">Hydrolase</keyword>
<dbReference type="PANTHER" id="PTHR43213">
    <property type="entry name" value="BIFUNCTIONAL DTTP/UTP PYROPHOSPHATASE/METHYLTRANSFERASE PROTEIN-RELATED"/>
    <property type="match status" value="1"/>
</dbReference>
<dbReference type="HOGENOM" id="CLU_040416_2_1_4"/>
<dbReference type="GO" id="GO:0005737">
    <property type="term" value="C:cytoplasm"/>
    <property type="evidence" value="ECO:0007669"/>
    <property type="project" value="UniProtKB-SubCell"/>
</dbReference>
<feature type="active site" description="Proton acceptor" evidence="4">
    <location>
        <position position="84"/>
    </location>
</feature>
<gene>
    <name evidence="5" type="ORF">PG1C_14040</name>
</gene>
<comment type="subcellular location">
    <subcellularLocation>
        <location evidence="4">Cytoplasm</location>
    </subcellularLocation>
</comment>
<feature type="site" description="Important for substrate specificity" evidence="4">
    <location>
        <position position="85"/>
    </location>
</feature>
<evidence type="ECO:0000256" key="3">
    <source>
        <dbReference type="ARBA" id="ARBA00023080"/>
    </source>
</evidence>
<name>A0A0C5JBL2_9PROT</name>
<sequence>MPDTRIYLVSRSVRRRELLNQAGIRFELMLLRSAERQDAEVDESCLPGETPEVYVQRVARAKAIFGANLLLQRHLPKRLLLAADTTLDLDGEVIGKPKDSADAIAILRRLSGRSHRVLTAVVAAMPHDIEPRVKSCLSVSDVTFRALTEDEIQRYVQSGESLDKAGAYGIQGRAATFVESIHGSYTGIVGLPLCETVLMLREFGQAV</sequence>
<comment type="catalytic activity">
    <reaction evidence="4">
        <text>dTTP + H2O = dTMP + diphosphate + H(+)</text>
        <dbReference type="Rhea" id="RHEA:28534"/>
        <dbReference type="ChEBI" id="CHEBI:15377"/>
        <dbReference type="ChEBI" id="CHEBI:15378"/>
        <dbReference type="ChEBI" id="CHEBI:33019"/>
        <dbReference type="ChEBI" id="CHEBI:37568"/>
        <dbReference type="ChEBI" id="CHEBI:63528"/>
        <dbReference type="EC" id="3.6.1.9"/>
    </reaction>
</comment>
<dbReference type="Gene3D" id="3.90.950.10">
    <property type="match status" value="1"/>
</dbReference>
<evidence type="ECO:0000256" key="2">
    <source>
        <dbReference type="ARBA" id="ARBA00022801"/>
    </source>
</evidence>
<comment type="similarity">
    <text evidence="4">Belongs to the Maf family. YhdE subfamily.</text>
</comment>
<feature type="site" description="Important for substrate specificity" evidence="4">
    <location>
        <position position="171"/>
    </location>
</feature>
<dbReference type="HAMAP" id="MF_00528">
    <property type="entry name" value="Maf"/>
    <property type="match status" value="1"/>
</dbReference>
<dbReference type="Proteomes" id="UP000061603">
    <property type="component" value="Chromosome"/>
</dbReference>
<organism evidence="5 6">
    <name type="scientific">Rugosibacter aromaticivorans</name>
    <dbReference type="NCBI Taxonomy" id="1565605"/>
    <lineage>
        <taxon>Bacteria</taxon>
        <taxon>Pseudomonadati</taxon>
        <taxon>Pseudomonadota</taxon>
        <taxon>Betaproteobacteria</taxon>
        <taxon>Nitrosomonadales</taxon>
        <taxon>Sterolibacteriaceae</taxon>
        <taxon>Rugosibacter</taxon>
    </lineage>
</organism>
<dbReference type="AlphaFoldDB" id="A0A0C5JBL2"/>
<dbReference type="PIRSF" id="PIRSF006305">
    <property type="entry name" value="Maf"/>
    <property type="match status" value="1"/>
</dbReference>
<feature type="site" description="Important for substrate specificity" evidence="4">
    <location>
        <position position="14"/>
    </location>
</feature>
<dbReference type="GO" id="GO:0036218">
    <property type="term" value="F:dTTP diphosphatase activity"/>
    <property type="evidence" value="ECO:0007669"/>
    <property type="project" value="RHEA"/>
</dbReference>
<dbReference type="GO" id="GO:0036221">
    <property type="term" value="F:UTP diphosphatase activity"/>
    <property type="evidence" value="ECO:0007669"/>
    <property type="project" value="RHEA"/>
</dbReference>
<dbReference type="GO" id="GO:0009117">
    <property type="term" value="P:nucleotide metabolic process"/>
    <property type="evidence" value="ECO:0007669"/>
    <property type="project" value="UniProtKB-KW"/>
</dbReference>
<keyword evidence="4" id="KW-0963">Cytoplasm</keyword>
<dbReference type="KEGG" id="rbu:PG1C_14040"/>
<comment type="cofactor">
    <cofactor evidence="1 4">
        <name>a divalent metal cation</name>
        <dbReference type="ChEBI" id="CHEBI:60240"/>
    </cofactor>
</comment>
<evidence type="ECO:0000313" key="6">
    <source>
        <dbReference type="Proteomes" id="UP000061603"/>
    </source>
</evidence>
<dbReference type="InterPro" id="IPR003697">
    <property type="entry name" value="Maf-like"/>
</dbReference>
<dbReference type="RefSeq" id="WP_202635375.1">
    <property type="nucleotide sequence ID" value="NZ_CP010554.1"/>
</dbReference>
<dbReference type="PANTHER" id="PTHR43213:SF5">
    <property type="entry name" value="BIFUNCTIONAL DTTP_UTP PYROPHOSPHATASE_METHYLTRANSFERASE PROTEIN-RELATED"/>
    <property type="match status" value="1"/>
</dbReference>
<reference evidence="5 6" key="1">
    <citation type="journal article" date="2015" name="Genome Announc.">
        <title>Complete Genome Sequence of a Novel Bacterium within the Family Rhodocyclaceae That Degrades Polycyclic Aromatic Hydrocarbons.</title>
        <authorList>
            <person name="Singleton D.R."/>
            <person name="Dickey A.N."/>
            <person name="Scholl E.H."/>
            <person name="Wright F.A."/>
            <person name="Aitken M.D."/>
        </authorList>
    </citation>
    <scope>NUCLEOTIDE SEQUENCE [LARGE SCALE GENOMIC DNA]</scope>
    <source>
        <strain evidence="6">PG1-Ca6</strain>
    </source>
</reference>
<dbReference type="CDD" id="cd00555">
    <property type="entry name" value="Maf"/>
    <property type="match status" value="1"/>
</dbReference>
<dbReference type="SUPFAM" id="SSF52972">
    <property type="entry name" value="ITPase-like"/>
    <property type="match status" value="1"/>
</dbReference>
<dbReference type="Pfam" id="PF02545">
    <property type="entry name" value="Maf"/>
    <property type="match status" value="1"/>
</dbReference>
<dbReference type="PATRIC" id="fig|1565605.3.peg.2972"/>
<dbReference type="EC" id="3.6.1.9" evidence="4"/>
<comment type="function">
    <text evidence="4">Nucleoside triphosphate pyrophosphatase that hydrolyzes dTTP and UTP. May have a dual role in cell division arrest and in preventing the incorporation of modified nucleotides into cellular nucleic acids.</text>
</comment>
<dbReference type="EMBL" id="CP010554">
    <property type="protein sequence ID" value="AJP49250.1"/>
    <property type="molecule type" value="Genomic_DNA"/>
</dbReference>
<evidence type="ECO:0000256" key="1">
    <source>
        <dbReference type="ARBA" id="ARBA00001968"/>
    </source>
</evidence>
<comment type="catalytic activity">
    <reaction evidence="4">
        <text>UTP + H2O = UMP + diphosphate + H(+)</text>
        <dbReference type="Rhea" id="RHEA:29395"/>
        <dbReference type="ChEBI" id="CHEBI:15377"/>
        <dbReference type="ChEBI" id="CHEBI:15378"/>
        <dbReference type="ChEBI" id="CHEBI:33019"/>
        <dbReference type="ChEBI" id="CHEBI:46398"/>
        <dbReference type="ChEBI" id="CHEBI:57865"/>
        <dbReference type="EC" id="3.6.1.9"/>
    </reaction>
</comment>
<dbReference type="NCBIfam" id="TIGR00172">
    <property type="entry name" value="maf"/>
    <property type="match status" value="1"/>
</dbReference>
<keyword evidence="3 4" id="KW-0546">Nucleotide metabolism</keyword>
<dbReference type="InterPro" id="IPR029001">
    <property type="entry name" value="ITPase-like_fam"/>
</dbReference>